<keyword evidence="2" id="KW-0732">Signal</keyword>
<feature type="domain" description="VWFA" evidence="3">
    <location>
        <begin position="860"/>
        <end position="1041"/>
    </location>
</feature>
<gene>
    <name evidence="4" type="ORF">ISO4_01482</name>
</gene>
<dbReference type="SUPFAM" id="SSF48239">
    <property type="entry name" value="Terpenoid cyclases/Protein prenyltransferases"/>
    <property type="match status" value="1"/>
</dbReference>
<dbReference type="Gene3D" id="3.40.50.410">
    <property type="entry name" value="von Willebrand factor, type A domain"/>
    <property type="match status" value="1"/>
</dbReference>
<dbReference type="SUPFAM" id="SSF49464">
    <property type="entry name" value="Carboxypeptidase regulatory domain-like"/>
    <property type="match status" value="3"/>
</dbReference>
<feature type="signal peptide" evidence="2">
    <location>
        <begin position="1"/>
        <end position="19"/>
    </location>
</feature>
<dbReference type="CDD" id="cd00198">
    <property type="entry name" value="vWFA"/>
    <property type="match status" value="1"/>
</dbReference>
<proteinExistence type="predicted"/>
<feature type="region of interest" description="Disordered" evidence="1">
    <location>
        <begin position="1804"/>
        <end position="1828"/>
    </location>
</feature>
<name>A0ABS0AFE6_9GAMM</name>
<organism evidence="4 5">
    <name type="scientific">Alloalcanivorax venustensis ISO4</name>
    <dbReference type="NCBI Taxonomy" id="1177184"/>
    <lineage>
        <taxon>Bacteria</taxon>
        <taxon>Pseudomonadati</taxon>
        <taxon>Pseudomonadota</taxon>
        <taxon>Gammaproteobacteria</taxon>
        <taxon>Oceanospirillales</taxon>
        <taxon>Alcanivoracaceae</taxon>
        <taxon>Alloalcanivorax</taxon>
    </lineage>
</organism>
<dbReference type="EMBL" id="ARXR01000009">
    <property type="protein sequence ID" value="MBF5052880.1"/>
    <property type="molecule type" value="Genomic_DNA"/>
</dbReference>
<feature type="compositionally biased region" description="Basic residues" evidence="1">
    <location>
        <begin position="1806"/>
        <end position="1819"/>
    </location>
</feature>
<dbReference type="InterPro" id="IPR036465">
    <property type="entry name" value="vWFA_dom_sf"/>
</dbReference>
<dbReference type="SMART" id="SM00327">
    <property type="entry name" value="VWA"/>
    <property type="match status" value="1"/>
</dbReference>
<dbReference type="Pfam" id="PF13620">
    <property type="entry name" value="CarboxypepD_reg"/>
    <property type="match status" value="5"/>
</dbReference>
<dbReference type="SUPFAM" id="SSF53300">
    <property type="entry name" value="vWA-like"/>
    <property type="match status" value="1"/>
</dbReference>
<dbReference type="Gene3D" id="2.60.40.10">
    <property type="entry name" value="Immunoglobulins"/>
    <property type="match status" value="2"/>
</dbReference>
<dbReference type="SUPFAM" id="SSF49452">
    <property type="entry name" value="Starch-binding domain-like"/>
    <property type="match status" value="2"/>
</dbReference>
<dbReference type="Proteomes" id="UP000644441">
    <property type="component" value="Unassembled WGS sequence"/>
</dbReference>
<protein>
    <submittedName>
        <fullName evidence="4">von Willebrand factor type A domain-containing protein</fullName>
    </submittedName>
</protein>
<dbReference type="InterPro" id="IPR008969">
    <property type="entry name" value="CarboxyPept-like_regulatory"/>
</dbReference>
<dbReference type="PROSITE" id="PS50234">
    <property type="entry name" value="VWFA"/>
    <property type="match status" value="1"/>
</dbReference>
<reference evidence="4 5" key="1">
    <citation type="submission" date="2012-09" db="EMBL/GenBank/DDBJ databases">
        <title>Genome Sequence of alkane-degrading Bacterium Alcanivorax venustensis ISO4.</title>
        <authorList>
            <person name="Lai Q."/>
            <person name="Shao Z."/>
        </authorList>
    </citation>
    <scope>NUCLEOTIDE SEQUENCE [LARGE SCALE GENOMIC DNA]</scope>
    <source>
        <strain evidence="4 5">ISO4</strain>
    </source>
</reference>
<dbReference type="CDD" id="cd00688">
    <property type="entry name" value="ISOPREN_C2_like"/>
    <property type="match status" value="1"/>
</dbReference>
<dbReference type="InterPro" id="IPR013784">
    <property type="entry name" value="Carb-bd-like_fold"/>
</dbReference>
<evidence type="ECO:0000313" key="4">
    <source>
        <dbReference type="EMBL" id="MBF5052880.1"/>
    </source>
</evidence>
<evidence type="ECO:0000259" key="3">
    <source>
        <dbReference type="PROSITE" id="PS50234"/>
    </source>
</evidence>
<dbReference type="InterPro" id="IPR002035">
    <property type="entry name" value="VWF_A"/>
</dbReference>
<feature type="chain" id="PRO_5045559702" evidence="2">
    <location>
        <begin position="20"/>
        <end position="2062"/>
    </location>
</feature>
<dbReference type="PANTHER" id="PTHR24020:SF87">
    <property type="entry name" value="COLLAGEN ALPHA-1(VI) CHAIN-LIKE"/>
    <property type="match status" value="1"/>
</dbReference>
<dbReference type="InterPro" id="IPR013783">
    <property type="entry name" value="Ig-like_fold"/>
</dbReference>
<accession>A0ABS0AFE6</accession>
<evidence type="ECO:0000256" key="1">
    <source>
        <dbReference type="SAM" id="MobiDB-lite"/>
    </source>
</evidence>
<dbReference type="InterPro" id="IPR008930">
    <property type="entry name" value="Terpenoid_cyclase/PrenylTrfase"/>
</dbReference>
<dbReference type="Gene3D" id="1.50.10.20">
    <property type="match status" value="1"/>
</dbReference>
<dbReference type="Pfam" id="PF06707">
    <property type="entry name" value="DUF1194"/>
    <property type="match status" value="1"/>
</dbReference>
<dbReference type="InterPro" id="IPR050525">
    <property type="entry name" value="ECM_Assembly_Org"/>
</dbReference>
<dbReference type="Gene3D" id="2.60.40.1120">
    <property type="entry name" value="Carboxypeptidase-like, regulatory domain"/>
    <property type="match status" value="5"/>
</dbReference>
<evidence type="ECO:0000313" key="5">
    <source>
        <dbReference type="Proteomes" id="UP000644441"/>
    </source>
</evidence>
<dbReference type="InterPro" id="IPR010607">
    <property type="entry name" value="DUF1194"/>
</dbReference>
<keyword evidence="5" id="KW-1185">Reference proteome</keyword>
<sequence>MFFLFAVLMAVAASSPAHAGLAEGRSWLASQVTDNGGMAGDASLAIGFQATSEAVALWRAAEWSGGALIDGLPAYLQTAEADASTENLARRLFMGLAVNGVDGDLRDRLLRRKGERSGFGAFPGYQPDPLSTAFALAALRQYNITGEPAAQAIGFLLDSQNEDGGWGLDGESSQVQTSALVMQSLWEFRRDFNIAGALAEARGFLSNRLANGAVTHTESLALALIPLLNEAVDRSPYGDWIAELTSRQNPAGDFESDTYITALALRALALSAQPPADLTVLNGTIVDADSGQPLPDALIALQGPQDIDARSDQAGAFRFTDLQRGHYRVEISRSGYRTLILNTVLETGDKRDLGEIRLDVRATDPDTGEPVTTGLIRGQVTDRRSGAPLSGATIALAGGTSVITGADGRYLLDEVAAGSVAVSASAPGYGQAQGQAEVVAGQTLIFSPALDPQPDGDVTLSGTVTAQEGGEPVAGAMVTAQVGNDSKSATTGADGFYQLDELNDGELTVTVSAGGFAPASGVAQASPGADITFSPRLVEEGAPGGEQPGGFTGTVVDAITGRGIEGARVLVEGDSYQEESLTDQDGGFQVAGLPSGDVSLEVSMDGYLPLTGSGAVEAGFINDLGEVAITPRDEAVNSVTGRVVDVRTGDPLQGVLVQVGPPGSATVNGEGLTGQDGAFEVPGLLLADYEIRFSLDDYQDKAFPLVMTTGGTLDLGEIRMRHPGVDALLPDLAVQGLDTAALTSNQATFAAGGTLGVTLINRGNSDLTQPFEVIAFSDLDGDGVWGVDNEPVLGSLSIAEAVEVDTTLDLELAIEGDLPFRDAPISVMLDSEQSITELSESNNLESTAGECVNNQKPYLDLGLCMDSSGSVSRSEFQLQLEGTARAIEDADIVPRDGSVRVSVTQFASGAYVELDPVIVEEDNVAEVGDAIRAINKRGGGTSIHSCIDRASDLITNASPAAPLRVIDVSTDGQSNQSRAVAASERARQAGISVLNAIGVGSGANENLLNTIVFPQPAGGERGFVLTVDGYEEYMEGIAGKISRETRIADLTVGALTLLDNGNGQTVSLSAVLGNAGSADISETVTLTFYNGDPSAGQVIGDVEYTGGLESGTRQTVVLEDIDATLLSDDEVQVRAQISGEVSECNTGNNTASETVSARLGEVSLMLSSHTLAPGEQLELDALVTNSGALPAGYQVALHIEDSDGVRVIGFPEQGVAELAAGEAQRVVDQWNTGVTVAGPYRAVAVLYAADGRTLDTDSADLVIREGGDSPVPVADVRVGAERASYRLDETAALESLLENTSASTLIQNARYRLVVSGPDGAVLLNEERPVSSLAVAQVLPFSDAVSLDNTQPGTHSVAGTLLNADGETLARDQATFDVVRDPLAAVSGEVTLAQEWVYQGDSQTCRYRVSLPEGADPRAVTVTRTRLDVDNRETLATESASVTLSGDEPLTFTDSFSTAGRTLTRHACALSVSLDGEVRELDQALFQIKEKPLSIETGLYASDAPRLLVLADPVRSTCEAVTGITLKADFEQPVRPLDTVNAKALESPFLIRDLETATPRFFDGEMDNDGERRLDLTISDLNTDGVEIRIDGEDLAERFESKSSLEVMVDYPRFLWFRNTLTTGKQKFHCGKPPEPGDNLGDFQVVDVSLEERARNDQRDNKLEQPAIAEQRARLDTFLASRAHTLVDSSKAFRRQLHAGQHHQYLLLADRVPLNHWDAKYLREAANRGEGVIHASGDRPHPLLLTTALGLKAGHGPGHKPHRAHTITLLDSALAQAGELPLLLQRQVPATRLHRADLAGYFKPSSQHKGRHGGHHHGWPHPDPSTPAVTLNEYGEGRTVFLAFDWLAEMTVSDAGGEEQGAMAELMEQALDHTAPSTLNPAAGEPVPLRLTVENTGPALMVTVALNWDNGGTLVDAVPDTGDDGQWHFDLAAGETRVLQAWIASDESDQSLRVEAVFEGEDQAGNQVEASRQLHLELDQDVPDLGQVHEKVGSAYWQRPWDLALKKALLELGSAKHALYQGKQEKALRFALKATSSLAASHHADASALRLELDRAIRGIRP</sequence>
<comment type="caution">
    <text evidence="4">The sequence shown here is derived from an EMBL/GenBank/DDBJ whole genome shotgun (WGS) entry which is preliminary data.</text>
</comment>
<dbReference type="PANTHER" id="PTHR24020">
    <property type="entry name" value="COLLAGEN ALPHA"/>
    <property type="match status" value="1"/>
</dbReference>
<evidence type="ECO:0000256" key="2">
    <source>
        <dbReference type="SAM" id="SignalP"/>
    </source>
</evidence>